<proteinExistence type="predicted"/>
<evidence type="ECO:0000313" key="2">
    <source>
        <dbReference type="Proteomes" id="UP001519460"/>
    </source>
</evidence>
<dbReference type="AlphaFoldDB" id="A0ABD0LII0"/>
<gene>
    <name evidence="1" type="ORF">BaRGS_00009717</name>
</gene>
<organism evidence="1 2">
    <name type="scientific">Batillaria attramentaria</name>
    <dbReference type="NCBI Taxonomy" id="370345"/>
    <lineage>
        <taxon>Eukaryota</taxon>
        <taxon>Metazoa</taxon>
        <taxon>Spiralia</taxon>
        <taxon>Lophotrochozoa</taxon>
        <taxon>Mollusca</taxon>
        <taxon>Gastropoda</taxon>
        <taxon>Caenogastropoda</taxon>
        <taxon>Sorbeoconcha</taxon>
        <taxon>Cerithioidea</taxon>
        <taxon>Batillariidae</taxon>
        <taxon>Batillaria</taxon>
    </lineage>
</organism>
<dbReference type="PANTHER" id="PTHR34305:SF1">
    <property type="entry name" value="SWIM-TYPE DOMAIN-CONTAINING PROTEIN"/>
    <property type="match status" value="1"/>
</dbReference>
<dbReference type="PANTHER" id="PTHR34305">
    <property type="entry name" value="EXPRESSED PROTEIN"/>
    <property type="match status" value="1"/>
</dbReference>
<dbReference type="Proteomes" id="UP001519460">
    <property type="component" value="Unassembled WGS sequence"/>
</dbReference>
<dbReference type="EMBL" id="JACVVK020000046">
    <property type="protein sequence ID" value="KAK7499170.1"/>
    <property type="molecule type" value="Genomic_DNA"/>
</dbReference>
<sequence>MVRGISMSLERLCKDVTKPEDLCYSNNKDGYNSFEYFPVTHGSGRYLSKMKASTKVCKEEAVTHTLSPGLFLIHCPHGVCLGFSSMRTHEGPSLFLDLLCRRFREALPRATIVYDNSCNAHHYCLAQEPCSHEPDSLLIGSTLMKTIRRAALGIVWINTPTLHTSTHRWRSS</sequence>
<accession>A0ABD0LII0</accession>
<name>A0ABD0LII0_9CAEN</name>
<keyword evidence="2" id="KW-1185">Reference proteome</keyword>
<evidence type="ECO:0000313" key="1">
    <source>
        <dbReference type="EMBL" id="KAK7499170.1"/>
    </source>
</evidence>
<protein>
    <submittedName>
        <fullName evidence="1">Uncharacterized protein</fullName>
    </submittedName>
</protein>
<comment type="caution">
    <text evidence="1">The sequence shown here is derived from an EMBL/GenBank/DDBJ whole genome shotgun (WGS) entry which is preliminary data.</text>
</comment>
<reference evidence="1 2" key="1">
    <citation type="journal article" date="2023" name="Sci. Data">
        <title>Genome assembly of the Korean intertidal mud-creeper Batillaria attramentaria.</title>
        <authorList>
            <person name="Patra A.K."/>
            <person name="Ho P.T."/>
            <person name="Jun S."/>
            <person name="Lee S.J."/>
            <person name="Kim Y."/>
            <person name="Won Y.J."/>
        </authorList>
    </citation>
    <scope>NUCLEOTIDE SEQUENCE [LARGE SCALE GENOMIC DNA]</scope>
    <source>
        <strain evidence="1">Wonlab-2016</strain>
    </source>
</reference>